<dbReference type="EMBL" id="KN839848">
    <property type="protein sequence ID" value="KIJ64085.1"/>
    <property type="molecule type" value="Genomic_DNA"/>
</dbReference>
<dbReference type="Proteomes" id="UP000053820">
    <property type="component" value="Unassembled WGS sequence"/>
</dbReference>
<gene>
    <name evidence="1" type="ORF">HYDPIDRAFT_112619</name>
</gene>
<evidence type="ECO:0000313" key="2">
    <source>
        <dbReference type="Proteomes" id="UP000053820"/>
    </source>
</evidence>
<evidence type="ECO:0000313" key="1">
    <source>
        <dbReference type="EMBL" id="KIJ64085.1"/>
    </source>
</evidence>
<name>A0A0C9W031_9AGAM</name>
<proteinExistence type="predicted"/>
<reference evidence="1 2" key="1">
    <citation type="submission" date="2014-04" db="EMBL/GenBank/DDBJ databases">
        <title>Evolutionary Origins and Diversification of the Mycorrhizal Mutualists.</title>
        <authorList>
            <consortium name="DOE Joint Genome Institute"/>
            <consortium name="Mycorrhizal Genomics Consortium"/>
            <person name="Kohler A."/>
            <person name="Kuo A."/>
            <person name="Nagy L.G."/>
            <person name="Floudas D."/>
            <person name="Copeland A."/>
            <person name="Barry K.W."/>
            <person name="Cichocki N."/>
            <person name="Veneault-Fourrey C."/>
            <person name="LaButti K."/>
            <person name="Lindquist E.A."/>
            <person name="Lipzen A."/>
            <person name="Lundell T."/>
            <person name="Morin E."/>
            <person name="Murat C."/>
            <person name="Riley R."/>
            <person name="Ohm R."/>
            <person name="Sun H."/>
            <person name="Tunlid A."/>
            <person name="Henrissat B."/>
            <person name="Grigoriev I.V."/>
            <person name="Hibbett D.S."/>
            <person name="Martin F."/>
        </authorList>
    </citation>
    <scope>NUCLEOTIDE SEQUENCE [LARGE SCALE GENOMIC DNA]</scope>
    <source>
        <strain evidence="1 2">MD-312</strain>
    </source>
</reference>
<keyword evidence="2" id="KW-1185">Reference proteome</keyword>
<organism evidence="1 2">
    <name type="scientific">Hydnomerulius pinastri MD-312</name>
    <dbReference type="NCBI Taxonomy" id="994086"/>
    <lineage>
        <taxon>Eukaryota</taxon>
        <taxon>Fungi</taxon>
        <taxon>Dikarya</taxon>
        <taxon>Basidiomycota</taxon>
        <taxon>Agaricomycotina</taxon>
        <taxon>Agaricomycetes</taxon>
        <taxon>Agaricomycetidae</taxon>
        <taxon>Boletales</taxon>
        <taxon>Boletales incertae sedis</taxon>
        <taxon>Leucogyrophana</taxon>
    </lineage>
</organism>
<accession>A0A0C9W031</accession>
<dbReference type="HOGENOM" id="CLU_2606335_0_0_1"/>
<sequence length="79" mass="8641">MEFIEAFYDGSGGKYHSQFAKLYNTVHGSKKKNSAGFESGKALLMHLDLAMLWKKTSSHLAGCESATTVSNLVHQFGSI</sequence>
<protein>
    <submittedName>
        <fullName evidence="1">Unplaced genomic scaffold scaffold_14, whole genome shotgun sequence</fullName>
    </submittedName>
</protein>
<dbReference type="AlphaFoldDB" id="A0A0C9W031"/>